<dbReference type="Pfam" id="PF24626">
    <property type="entry name" value="SH3_Tf2-1"/>
    <property type="match status" value="1"/>
</dbReference>
<dbReference type="InterPro" id="IPR056924">
    <property type="entry name" value="SH3_Tf2-1"/>
</dbReference>
<accession>A0AAE0B7S4</accession>
<feature type="domain" description="Tf2-1-like SH3-like" evidence="1">
    <location>
        <begin position="86"/>
        <end position="121"/>
    </location>
</feature>
<gene>
    <name evidence="2" type="ORF">Dsin_002794</name>
</gene>
<evidence type="ECO:0000313" key="2">
    <source>
        <dbReference type="EMBL" id="KAK3230913.1"/>
    </source>
</evidence>
<reference evidence="2" key="1">
    <citation type="journal article" date="2023" name="Plant J.">
        <title>Genome sequences and population genomics provide insights into the demographic history, inbreeding, and mutation load of two 'living fossil' tree species of Dipteronia.</title>
        <authorList>
            <person name="Feng Y."/>
            <person name="Comes H.P."/>
            <person name="Chen J."/>
            <person name="Zhu S."/>
            <person name="Lu R."/>
            <person name="Zhang X."/>
            <person name="Li P."/>
            <person name="Qiu J."/>
            <person name="Olsen K.M."/>
            <person name="Qiu Y."/>
        </authorList>
    </citation>
    <scope>NUCLEOTIDE SEQUENCE</scope>
    <source>
        <strain evidence="2">NBL</strain>
    </source>
</reference>
<protein>
    <recommendedName>
        <fullName evidence="1">Tf2-1-like SH3-like domain-containing protein</fullName>
    </recommendedName>
</protein>
<comment type="caution">
    <text evidence="2">The sequence shown here is derived from an EMBL/GenBank/DDBJ whole genome shotgun (WGS) entry which is preliminary data.</text>
</comment>
<dbReference type="EMBL" id="JANJYJ010000001">
    <property type="protein sequence ID" value="KAK3230913.1"/>
    <property type="molecule type" value="Genomic_DNA"/>
</dbReference>
<name>A0AAE0B7S4_9ROSI</name>
<sequence length="261" mass="29533">MVDYQDRFEEIRPKLTAKNLGLSEEFFLSSFVSGLKDEIRHPVRVFKSTSIHHAIELARLQEASLELKKLKPWSNKFNHTVNTHTNPPKVEAQNGEVAYRLMVPARSQIHPVFHVSQLKKKVGALVTTSLTLSQTSSNRQLLAYPVDVLEHKLIKRNNKAAVQFLVQWSNVNPKDATWEDALVLASQFLDFELARNLRKELMWNDWALVLHWSSGAAPAPPYWTCCAGEGALDVRLSRGVDSSILFVSAILQFGPRIPLTL</sequence>
<dbReference type="AlphaFoldDB" id="A0AAE0B7S4"/>
<evidence type="ECO:0000259" key="1">
    <source>
        <dbReference type="Pfam" id="PF24626"/>
    </source>
</evidence>
<organism evidence="2 3">
    <name type="scientific">Dipteronia sinensis</name>
    <dbReference type="NCBI Taxonomy" id="43782"/>
    <lineage>
        <taxon>Eukaryota</taxon>
        <taxon>Viridiplantae</taxon>
        <taxon>Streptophyta</taxon>
        <taxon>Embryophyta</taxon>
        <taxon>Tracheophyta</taxon>
        <taxon>Spermatophyta</taxon>
        <taxon>Magnoliopsida</taxon>
        <taxon>eudicotyledons</taxon>
        <taxon>Gunneridae</taxon>
        <taxon>Pentapetalae</taxon>
        <taxon>rosids</taxon>
        <taxon>malvids</taxon>
        <taxon>Sapindales</taxon>
        <taxon>Sapindaceae</taxon>
        <taxon>Hippocastanoideae</taxon>
        <taxon>Acereae</taxon>
        <taxon>Dipteronia</taxon>
    </lineage>
</organism>
<evidence type="ECO:0000313" key="3">
    <source>
        <dbReference type="Proteomes" id="UP001281410"/>
    </source>
</evidence>
<keyword evidence="3" id="KW-1185">Reference proteome</keyword>
<proteinExistence type="predicted"/>
<dbReference type="InterPro" id="IPR016197">
    <property type="entry name" value="Chromo-like_dom_sf"/>
</dbReference>
<dbReference type="SUPFAM" id="SSF54160">
    <property type="entry name" value="Chromo domain-like"/>
    <property type="match status" value="1"/>
</dbReference>
<dbReference type="Proteomes" id="UP001281410">
    <property type="component" value="Unassembled WGS sequence"/>
</dbReference>